<feature type="region of interest" description="Disordered" evidence="1">
    <location>
        <begin position="47"/>
        <end position="77"/>
    </location>
</feature>
<dbReference type="AlphaFoldDB" id="A0AAW0SJP2"/>
<feature type="compositionally biased region" description="Basic residues" evidence="1">
    <location>
        <begin position="96"/>
        <end position="131"/>
    </location>
</feature>
<keyword evidence="3" id="KW-1185">Reference proteome</keyword>
<protein>
    <submittedName>
        <fullName evidence="2">Uncharacterized protein</fullName>
    </submittedName>
</protein>
<organism evidence="2 3">
    <name type="scientific">Scylla paramamosain</name>
    <name type="common">Mud crab</name>
    <dbReference type="NCBI Taxonomy" id="85552"/>
    <lineage>
        <taxon>Eukaryota</taxon>
        <taxon>Metazoa</taxon>
        <taxon>Ecdysozoa</taxon>
        <taxon>Arthropoda</taxon>
        <taxon>Crustacea</taxon>
        <taxon>Multicrustacea</taxon>
        <taxon>Malacostraca</taxon>
        <taxon>Eumalacostraca</taxon>
        <taxon>Eucarida</taxon>
        <taxon>Decapoda</taxon>
        <taxon>Pleocyemata</taxon>
        <taxon>Brachyura</taxon>
        <taxon>Eubrachyura</taxon>
        <taxon>Portunoidea</taxon>
        <taxon>Portunidae</taxon>
        <taxon>Portuninae</taxon>
        <taxon>Scylla</taxon>
    </lineage>
</organism>
<evidence type="ECO:0000256" key="1">
    <source>
        <dbReference type="SAM" id="MobiDB-lite"/>
    </source>
</evidence>
<sequence length="211" mass="24963">MSYNAREDWQARWFLRQGELTEEFHEIVTQMHLNNLSSQVWNKDTIPVCDPSTPIDTDNPVTKEEEEEEEIETKTENEDERMKDMDNMEVMMKKGIRKRMRKKKKKKKRRRRRRKMSLRMYKKGKRRRWKEKVKETGEKTTTSATATPEDKTGASSDQVDLKEHITRILMQGMEGGRVCVFMPVWWEGFRASALAKSVSHNTGSSSFLKKI</sequence>
<reference evidence="2 3" key="1">
    <citation type="submission" date="2023-03" db="EMBL/GenBank/DDBJ databases">
        <title>High-quality genome of Scylla paramamosain provides insights in environmental adaptation.</title>
        <authorList>
            <person name="Zhang L."/>
        </authorList>
    </citation>
    <scope>NUCLEOTIDE SEQUENCE [LARGE SCALE GENOMIC DNA]</scope>
    <source>
        <strain evidence="2">LZ_2023a</strain>
        <tissue evidence="2">Muscle</tissue>
    </source>
</reference>
<evidence type="ECO:0000313" key="2">
    <source>
        <dbReference type="EMBL" id="KAK8375316.1"/>
    </source>
</evidence>
<feature type="region of interest" description="Disordered" evidence="1">
    <location>
        <begin position="96"/>
        <end position="158"/>
    </location>
</feature>
<dbReference type="Proteomes" id="UP001487740">
    <property type="component" value="Unassembled WGS sequence"/>
</dbReference>
<dbReference type="EMBL" id="JARAKH010000049">
    <property type="protein sequence ID" value="KAK8375316.1"/>
    <property type="molecule type" value="Genomic_DNA"/>
</dbReference>
<comment type="caution">
    <text evidence="2">The sequence shown here is derived from an EMBL/GenBank/DDBJ whole genome shotgun (WGS) entry which is preliminary data.</text>
</comment>
<name>A0AAW0SJP2_SCYPA</name>
<evidence type="ECO:0000313" key="3">
    <source>
        <dbReference type="Proteomes" id="UP001487740"/>
    </source>
</evidence>
<proteinExistence type="predicted"/>
<accession>A0AAW0SJP2</accession>
<gene>
    <name evidence="2" type="ORF">O3P69_008295</name>
</gene>